<protein>
    <submittedName>
        <fullName evidence="2">Uncharacterized protein</fullName>
    </submittedName>
</protein>
<feature type="region of interest" description="Disordered" evidence="1">
    <location>
        <begin position="1"/>
        <end position="36"/>
    </location>
</feature>
<name>A0A8X6YJ75_9ARAC</name>
<comment type="caution">
    <text evidence="2">The sequence shown here is derived from an EMBL/GenBank/DDBJ whole genome shotgun (WGS) entry which is preliminary data.</text>
</comment>
<sequence>MKRKKIIRTIQATSLQQKKKSPSDLPDKNNESFSNVRTKKNYPVPLWLDRCRDLILNRISRPRLLNPIFEYPSQSSRTTLEGTRKNRMYSEQTISPLKILKMQHPPY</sequence>
<dbReference type="Proteomes" id="UP000886998">
    <property type="component" value="Unassembled WGS sequence"/>
</dbReference>
<organism evidence="2 3">
    <name type="scientific">Trichonephila inaurata madagascariensis</name>
    <dbReference type="NCBI Taxonomy" id="2747483"/>
    <lineage>
        <taxon>Eukaryota</taxon>
        <taxon>Metazoa</taxon>
        <taxon>Ecdysozoa</taxon>
        <taxon>Arthropoda</taxon>
        <taxon>Chelicerata</taxon>
        <taxon>Arachnida</taxon>
        <taxon>Araneae</taxon>
        <taxon>Araneomorphae</taxon>
        <taxon>Entelegynae</taxon>
        <taxon>Araneoidea</taxon>
        <taxon>Nephilidae</taxon>
        <taxon>Trichonephila</taxon>
        <taxon>Trichonephila inaurata</taxon>
    </lineage>
</organism>
<gene>
    <name evidence="2" type="ORF">TNIN_313071</name>
</gene>
<evidence type="ECO:0000256" key="1">
    <source>
        <dbReference type="SAM" id="MobiDB-lite"/>
    </source>
</evidence>
<dbReference type="EMBL" id="BMAV01018326">
    <property type="protein sequence ID" value="GFY70559.1"/>
    <property type="molecule type" value="Genomic_DNA"/>
</dbReference>
<proteinExistence type="predicted"/>
<evidence type="ECO:0000313" key="3">
    <source>
        <dbReference type="Proteomes" id="UP000886998"/>
    </source>
</evidence>
<evidence type="ECO:0000313" key="2">
    <source>
        <dbReference type="EMBL" id="GFY70559.1"/>
    </source>
</evidence>
<keyword evidence="3" id="KW-1185">Reference proteome</keyword>
<accession>A0A8X6YJ75</accession>
<dbReference type="AlphaFoldDB" id="A0A8X6YJ75"/>
<reference evidence="2" key="1">
    <citation type="submission" date="2020-08" db="EMBL/GenBank/DDBJ databases">
        <title>Multicomponent nature underlies the extraordinary mechanical properties of spider dragline silk.</title>
        <authorList>
            <person name="Kono N."/>
            <person name="Nakamura H."/>
            <person name="Mori M."/>
            <person name="Yoshida Y."/>
            <person name="Ohtoshi R."/>
            <person name="Malay A.D."/>
            <person name="Moran D.A.P."/>
            <person name="Tomita M."/>
            <person name="Numata K."/>
            <person name="Arakawa K."/>
        </authorList>
    </citation>
    <scope>NUCLEOTIDE SEQUENCE</scope>
</reference>
<feature type="compositionally biased region" description="Basic and acidic residues" evidence="1">
    <location>
        <begin position="21"/>
        <end position="30"/>
    </location>
</feature>